<dbReference type="NCBIfam" id="NF004437">
    <property type="entry name" value="PRK05773.1"/>
    <property type="match status" value="1"/>
</dbReference>
<dbReference type="Pfam" id="PF00926">
    <property type="entry name" value="DHBP_synthase"/>
    <property type="match status" value="1"/>
</dbReference>
<keyword evidence="5" id="KW-0464">Manganese</keyword>
<name>A8A9K2_IGNH4</name>
<comment type="pathway">
    <text evidence="1">Cofactor biosynthesis; riboflavin biosynthesis.</text>
</comment>
<keyword evidence="3" id="KW-0479">Metal-binding</keyword>
<dbReference type="HOGENOM" id="CLU_020273_3_2_2"/>
<evidence type="ECO:0000256" key="1">
    <source>
        <dbReference type="ARBA" id="ARBA00005104"/>
    </source>
</evidence>
<evidence type="ECO:0000256" key="4">
    <source>
        <dbReference type="ARBA" id="ARBA00022842"/>
    </source>
</evidence>
<dbReference type="AlphaFoldDB" id="A8A9K2"/>
<evidence type="ECO:0000256" key="2">
    <source>
        <dbReference type="ARBA" id="ARBA00022619"/>
    </source>
</evidence>
<dbReference type="GO" id="GO:0046872">
    <property type="term" value="F:metal ion binding"/>
    <property type="evidence" value="ECO:0007669"/>
    <property type="project" value="UniProtKB-KW"/>
</dbReference>
<dbReference type="GeneID" id="5563116"/>
<dbReference type="STRING" id="453591.Igni_0421"/>
<dbReference type="KEGG" id="iho:Igni_0421"/>
<gene>
    <name evidence="7" type="ordered locus">Igni_0421</name>
</gene>
<dbReference type="InterPro" id="IPR000422">
    <property type="entry name" value="DHBP_synthase_RibB"/>
</dbReference>
<keyword evidence="6" id="KW-0456">Lyase</keyword>
<dbReference type="OrthoDB" id="25735at2157"/>
<dbReference type="RefSeq" id="WP_011998456.1">
    <property type="nucleotide sequence ID" value="NC_009776.1"/>
</dbReference>
<evidence type="ECO:0000256" key="5">
    <source>
        <dbReference type="ARBA" id="ARBA00023211"/>
    </source>
</evidence>
<dbReference type="SUPFAM" id="SSF55821">
    <property type="entry name" value="YrdC/RibB"/>
    <property type="match status" value="1"/>
</dbReference>
<dbReference type="Proteomes" id="UP000000262">
    <property type="component" value="Chromosome"/>
</dbReference>
<keyword evidence="2" id="KW-0686">Riboflavin biosynthesis</keyword>
<dbReference type="eggNOG" id="arCOG01320">
    <property type="taxonomic scope" value="Archaea"/>
</dbReference>
<dbReference type="GO" id="GO:0008686">
    <property type="term" value="F:3,4-dihydroxy-2-butanone-4-phosphate synthase activity"/>
    <property type="evidence" value="ECO:0007669"/>
    <property type="project" value="InterPro"/>
</dbReference>
<dbReference type="UniPathway" id="UPA00275"/>
<protein>
    <submittedName>
        <fullName evidence="7">3,4-dihydroxy-2-butanone 4-phosphate synthase</fullName>
    </submittedName>
</protein>
<evidence type="ECO:0000256" key="6">
    <source>
        <dbReference type="ARBA" id="ARBA00023239"/>
    </source>
</evidence>
<dbReference type="InterPro" id="IPR017945">
    <property type="entry name" value="DHBP_synth_RibB-like_a/b_dom"/>
</dbReference>
<dbReference type="EMBL" id="CP000816">
    <property type="protein sequence ID" value="ABU81604.1"/>
    <property type="molecule type" value="Genomic_DNA"/>
</dbReference>
<evidence type="ECO:0000313" key="7">
    <source>
        <dbReference type="EMBL" id="ABU81604.1"/>
    </source>
</evidence>
<keyword evidence="8" id="KW-1185">Reference proteome</keyword>
<dbReference type="PhylomeDB" id="A8A9K2"/>
<reference evidence="7 8" key="1">
    <citation type="journal article" date="2008" name="Genome Biol.">
        <title>A genomic analysis of the archaeal system Ignicoccus hospitalis-Nanoarchaeum equitans.</title>
        <authorList>
            <person name="Podar M."/>
            <person name="Anderson I."/>
            <person name="Makarova K.S."/>
            <person name="Elkins J.G."/>
            <person name="Ivanova N."/>
            <person name="Wall M.A."/>
            <person name="Lykidis A."/>
            <person name="Mavromatis K."/>
            <person name="Sun H."/>
            <person name="Hudson M.E."/>
            <person name="Chen W."/>
            <person name="Deciu C."/>
            <person name="Hutchison D."/>
            <person name="Eads J.R."/>
            <person name="Anderson A."/>
            <person name="Fernandes F."/>
            <person name="Szeto E."/>
            <person name="Lapidus A."/>
            <person name="Kyrpides N.C."/>
            <person name="Saier M.H.Jr."/>
            <person name="Richardson P.M."/>
            <person name="Rachel R."/>
            <person name="Huber H."/>
            <person name="Eisen J.A."/>
            <person name="Koonin E.V."/>
            <person name="Keller M."/>
            <person name="Stetter K.O."/>
        </authorList>
    </citation>
    <scope>NUCLEOTIDE SEQUENCE [LARGE SCALE GENOMIC DNA]</scope>
    <source>
        <strain evidence="8">KIN4/I / DSM 18386 / JCM 14125</strain>
    </source>
</reference>
<dbReference type="PANTHER" id="PTHR21327:SF46">
    <property type="entry name" value="3,4-DIHYDROXY-2-BUTANONE 4-PHOSPHATE SYNTHASE"/>
    <property type="match status" value="1"/>
</dbReference>
<accession>A8A9K2</accession>
<evidence type="ECO:0000256" key="3">
    <source>
        <dbReference type="ARBA" id="ARBA00022723"/>
    </source>
</evidence>
<organism evidence="7 8">
    <name type="scientific">Ignicoccus hospitalis (strain KIN4/I / DSM 18386 / JCM 14125)</name>
    <dbReference type="NCBI Taxonomy" id="453591"/>
    <lineage>
        <taxon>Archaea</taxon>
        <taxon>Thermoproteota</taxon>
        <taxon>Thermoprotei</taxon>
        <taxon>Desulfurococcales</taxon>
        <taxon>Desulfurococcaceae</taxon>
        <taxon>Ignicoccus</taxon>
    </lineage>
</organism>
<evidence type="ECO:0000313" key="8">
    <source>
        <dbReference type="Proteomes" id="UP000000262"/>
    </source>
</evidence>
<dbReference type="GO" id="GO:0009231">
    <property type="term" value="P:riboflavin biosynthetic process"/>
    <property type="evidence" value="ECO:0007669"/>
    <property type="project" value="UniProtKB-UniPathway"/>
</dbReference>
<keyword evidence="4" id="KW-0460">Magnesium</keyword>
<dbReference type="PANTHER" id="PTHR21327">
    <property type="entry name" value="GTP CYCLOHYDROLASE II-RELATED"/>
    <property type="match status" value="1"/>
</dbReference>
<dbReference type="Gene3D" id="3.90.870.10">
    <property type="entry name" value="DHBP synthase"/>
    <property type="match status" value="1"/>
</dbReference>
<proteinExistence type="predicted"/>
<dbReference type="GO" id="GO:0005829">
    <property type="term" value="C:cytosol"/>
    <property type="evidence" value="ECO:0007669"/>
    <property type="project" value="TreeGrafter"/>
</dbReference>
<sequence length="224" mass="25084">MRELRERLLSGAPFMLFDFPGREEEVDLVYYAPAVTAASVYNLRTLAGGLICFATTEEVGSALGLEKAWKTLSKQGYSKLVKKPKYGDYPAFSVWVNHVDVRTGISDEDRALTIRKLAEVAELALSDPEEAKRRFEEEFYAPGHVPVLLASKLEERRGHTELSVRLLEALRLTPAAAFAEMLDYGRSMSLRRAEELSRSLGIPLIKGEEVLAFLGMRSDSNVER</sequence>